<name>A0ACC0W7B9_9STRA</name>
<accession>A0ACC0W7B9</accession>
<evidence type="ECO:0000313" key="1">
    <source>
        <dbReference type="EMBL" id="KAI9913984.1"/>
    </source>
</evidence>
<gene>
    <name evidence="1" type="ORF">PsorP6_005025</name>
</gene>
<dbReference type="Proteomes" id="UP001163321">
    <property type="component" value="Chromosome 4"/>
</dbReference>
<protein>
    <submittedName>
        <fullName evidence="1">Uncharacterized protein</fullName>
    </submittedName>
</protein>
<organism evidence="1 2">
    <name type="scientific">Peronosclerospora sorghi</name>
    <dbReference type="NCBI Taxonomy" id="230839"/>
    <lineage>
        <taxon>Eukaryota</taxon>
        <taxon>Sar</taxon>
        <taxon>Stramenopiles</taxon>
        <taxon>Oomycota</taxon>
        <taxon>Peronosporomycetes</taxon>
        <taxon>Peronosporales</taxon>
        <taxon>Peronosporaceae</taxon>
        <taxon>Peronosclerospora</taxon>
    </lineage>
</organism>
<reference evidence="1 2" key="1">
    <citation type="journal article" date="2022" name="bioRxiv">
        <title>The genome of the oomycete Peronosclerospora sorghi, a cosmopolitan pathogen of maize and sorghum, is inflated with dispersed pseudogenes.</title>
        <authorList>
            <person name="Fletcher K."/>
            <person name="Martin F."/>
            <person name="Isakeit T."/>
            <person name="Cavanaugh K."/>
            <person name="Magill C."/>
            <person name="Michelmore R."/>
        </authorList>
    </citation>
    <scope>NUCLEOTIDE SEQUENCE [LARGE SCALE GENOMIC DNA]</scope>
    <source>
        <strain evidence="1">P6</strain>
    </source>
</reference>
<dbReference type="EMBL" id="CM047583">
    <property type="protein sequence ID" value="KAI9913984.1"/>
    <property type="molecule type" value="Genomic_DNA"/>
</dbReference>
<keyword evidence="2" id="KW-1185">Reference proteome</keyword>
<evidence type="ECO:0000313" key="2">
    <source>
        <dbReference type="Proteomes" id="UP001163321"/>
    </source>
</evidence>
<comment type="caution">
    <text evidence="1">The sequence shown here is derived from an EMBL/GenBank/DDBJ whole genome shotgun (WGS) entry which is preliminary data.</text>
</comment>
<proteinExistence type="predicted"/>
<sequence>MWCPVWTMPSRSGPKCLPRRADRSCVRSEKSCVASKRDALGKLLSPEMGKFMWSLVGVVALSHTISGSVLPSEHPGPFMMERYNPRMGHVGLVTAFNFPCVVLFWNAALSLPSESLWLPSVACTKIIADLMERNGQYICIVSSDVICGCVYELCHPYVATSNCLKRYGY</sequence>